<dbReference type="AlphaFoldDB" id="A0AA94UFD1"/>
<gene>
    <name evidence="1" type="ORF">C1S79_12350</name>
</gene>
<reference evidence="1 2" key="1">
    <citation type="submission" date="2018-01" db="EMBL/GenBank/DDBJ databases">
        <title>Comparative genomics of Mycobacterium mucogenicum and Mycobacterium neoaurum clade members emphasizing tRNA and non-coding RNA.</title>
        <authorList>
            <person name="Behra P.R.K."/>
            <person name="Pettersson B.M.F."/>
            <person name="Das S."/>
            <person name="Dasgupta S."/>
            <person name="Kirsebom L.A."/>
        </authorList>
    </citation>
    <scope>NUCLEOTIDE SEQUENCE [LARGE SCALE GENOMIC DNA]</scope>
    <source>
        <strain evidence="1 2">DSM 45104</strain>
    </source>
</reference>
<sequence>MIRLVATEQPRDDYDRGIPDYRRLASQIGHILAANGPNIIAPNGRAFWKLTDANSGVLAWLAFTRPNGSALARRKVWTLIPRLQVFIANWFVSVDHQLTDQVRWVHTNIDIYEARELALLVPEPSTDDLKRITRPEAVLTLDDVDRHKVVTVLGKGTDHALKGRR</sequence>
<name>A0AA94UFD1_9MYCO</name>
<organism evidence="1 2">
    <name type="scientific">Mycolicibacterium phocaicum</name>
    <dbReference type="NCBI Taxonomy" id="319706"/>
    <lineage>
        <taxon>Bacteria</taxon>
        <taxon>Bacillati</taxon>
        <taxon>Actinomycetota</taxon>
        <taxon>Actinomycetes</taxon>
        <taxon>Mycobacteriales</taxon>
        <taxon>Mycobacteriaceae</taxon>
        <taxon>Mycolicibacterium</taxon>
    </lineage>
</organism>
<dbReference type="EMBL" id="POTM01000030">
    <property type="protein sequence ID" value="TLH68721.1"/>
    <property type="molecule type" value="Genomic_DNA"/>
</dbReference>
<comment type="caution">
    <text evidence="1">The sequence shown here is derived from an EMBL/GenBank/DDBJ whole genome shotgun (WGS) entry which is preliminary data.</text>
</comment>
<accession>A0AA94UFD1</accession>
<dbReference type="Proteomes" id="UP000309984">
    <property type="component" value="Unassembled WGS sequence"/>
</dbReference>
<evidence type="ECO:0000313" key="1">
    <source>
        <dbReference type="EMBL" id="TLH68721.1"/>
    </source>
</evidence>
<keyword evidence="2" id="KW-1185">Reference proteome</keyword>
<protein>
    <submittedName>
        <fullName evidence="1">Uncharacterized protein</fullName>
    </submittedName>
</protein>
<evidence type="ECO:0000313" key="2">
    <source>
        <dbReference type="Proteomes" id="UP000309984"/>
    </source>
</evidence>
<proteinExistence type="predicted"/>